<name>A0A239CUX3_9BACT</name>
<reference evidence="1 2" key="1">
    <citation type="submission" date="2017-06" db="EMBL/GenBank/DDBJ databases">
        <authorList>
            <person name="Kim H.J."/>
            <person name="Triplett B.A."/>
        </authorList>
    </citation>
    <scope>NUCLEOTIDE SEQUENCE [LARGE SCALE GENOMIC DNA]</scope>
    <source>
        <strain evidence="1 2">DSM 13116</strain>
    </source>
</reference>
<dbReference type="OrthoDB" id="5459320at2"/>
<proteinExistence type="predicted"/>
<evidence type="ECO:0000313" key="2">
    <source>
        <dbReference type="Proteomes" id="UP000198324"/>
    </source>
</evidence>
<dbReference type="RefSeq" id="WP_089275473.1">
    <property type="nucleotide sequence ID" value="NZ_FZOC01000009.1"/>
</dbReference>
<keyword evidence="2" id="KW-1185">Reference proteome</keyword>
<sequence>MKYIMFEDFSGAPVPIIFPKRIDFAELREQIPYTKVLSAGYVHLAGSGFACHGESESLEAQARPEDAGIISAKLSNPDL</sequence>
<dbReference type="EMBL" id="FZOC01000009">
    <property type="protein sequence ID" value="SNS23739.1"/>
    <property type="molecule type" value="Genomic_DNA"/>
</dbReference>
<organism evidence="1 2">
    <name type="scientific">Humidesulfovibrio mexicanus</name>
    <dbReference type="NCBI Taxonomy" id="147047"/>
    <lineage>
        <taxon>Bacteria</taxon>
        <taxon>Pseudomonadati</taxon>
        <taxon>Thermodesulfobacteriota</taxon>
        <taxon>Desulfovibrionia</taxon>
        <taxon>Desulfovibrionales</taxon>
        <taxon>Desulfovibrionaceae</taxon>
        <taxon>Humidesulfovibrio</taxon>
    </lineage>
</organism>
<gene>
    <name evidence="1" type="ORF">SAMN04488503_3292</name>
</gene>
<dbReference type="AlphaFoldDB" id="A0A239CUX3"/>
<accession>A0A239CUX3</accession>
<evidence type="ECO:0000313" key="1">
    <source>
        <dbReference type="EMBL" id="SNS23739.1"/>
    </source>
</evidence>
<dbReference type="Proteomes" id="UP000198324">
    <property type="component" value="Unassembled WGS sequence"/>
</dbReference>
<protein>
    <submittedName>
        <fullName evidence="1">Uncharacterized protein</fullName>
    </submittedName>
</protein>